<proteinExistence type="predicted"/>
<evidence type="ECO:0000313" key="1">
    <source>
        <dbReference type="EMBL" id="OIQ98276.1"/>
    </source>
</evidence>
<dbReference type="EMBL" id="MLJW01000121">
    <property type="protein sequence ID" value="OIQ98276.1"/>
    <property type="molecule type" value="Genomic_DNA"/>
</dbReference>
<sequence length="85" mass="10124">MISRETVMQTLKCSPYEYPRMLDEKFPHVLENILKLWNTPDAEPYFTDLLQPNGRGGGRMDRDGFPEQAWEEILQLKQLYDKPRH</sequence>
<protein>
    <submittedName>
        <fullName evidence="1">Uncharacterized protein</fullName>
    </submittedName>
</protein>
<organism evidence="1">
    <name type="scientific">mine drainage metagenome</name>
    <dbReference type="NCBI Taxonomy" id="410659"/>
    <lineage>
        <taxon>unclassified sequences</taxon>
        <taxon>metagenomes</taxon>
        <taxon>ecological metagenomes</taxon>
    </lineage>
</organism>
<comment type="caution">
    <text evidence="1">The sequence shown here is derived from an EMBL/GenBank/DDBJ whole genome shotgun (WGS) entry which is preliminary data.</text>
</comment>
<dbReference type="AlphaFoldDB" id="A0A1J5S218"/>
<name>A0A1J5S218_9ZZZZ</name>
<reference evidence="1" key="1">
    <citation type="submission" date="2016-10" db="EMBL/GenBank/DDBJ databases">
        <title>Sequence of Gallionella enrichment culture.</title>
        <authorList>
            <person name="Poehlein A."/>
            <person name="Muehling M."/>
            <person name="Daniel R."/>
        </authorList>
    </citation>
    <scope>NUCLEOTIDE SEQUENCE</scope>
</reference>
<gene>
    <name evidence="1" type="ORF">GALL_197050</name>
</gene>
<accession>A0A1J5S218</accession>